<keyword evidence="3" id="KW-1185">Reference proteome</keyword>
<name>A0A162D9D9_9CRUS</name>
<dbReference type="AlphaFoldDB" id="A0A162D9D9"/>
<proteinExistence type="predicted"/>
<accession>A0A162D9D9</accession>
<comment type="caution">
    <text evidence="2">The sequence shown here is derived from an EMBL/GenBank/DDBJ whole genome shotgun (WGS) entry which is preliminary data.</text>
</comment>
<dbReference type="EMBL" id="LRGB01003122">
    <property type="protein sequence ID" value="KZS04585.1"/>
    <property type="molecule type" value="Genomic_DNA"/>
</dbReference>
<feature type="region of interest" description="Disordered" evidence="1">
    <location>
        <begin position="41"/>
        <end position="77"/>
    </location>
</feature>
<reference evidence="2 3" key="1">
    <citation type="submission" date="2016-03" db="EMBL/GenBank/DDBJ databases">
        <title>EvidentialGene: Evidence-directed Construction of Genes on Genomes.</title>
        <authorList>
            <person name="Gilbert D.G."/>
            <person name="Choi J.-H."/>
            <person name="Mockaitis K."/>
            <person name="Colbourne J."/>
            <person name="Pfrender M."/>
        </authorList>
    </citation>
    <scope>NUCLEOTIDE SEQUENCE [LARGE SCALE GENOMIC DNA]</scope>
    <source>
        <strain evidence="2 3">Xinb3</strain>
        <tissue evidence="2">Complete organism</tissue>
    </source>
</reference>
<dbReference type="Proteomes" id="UP000076858">
    <property type="component" value="Unassembled WGS sequence"/>
</dbReference>
<evidence type="ECO:0000256" key="1">
    <source>
        <dbReference type="SAM" id="MobiDB-lite"/>
    </source>
</evidence>
<dbReference type="OrthoDB" id="68020at2759"/>
<evidence type="ECO:0000313" key="3">
    <source>
        <dbReference type="Proteomes" id="UP000076858"/>
    </source>
</evidence>
<feature type="compositionally biased region" description="Polar residues" evidence="1">
    <location>
        <begin position="41"/>
        <end position="52"/>
    </location>
</feature>
<organism evidence="2 3">
    <name type="scientific">Daphnia magna</name>
    <dbReference type="NCBI Taxonomy" id="35525"/>
    <lineage>
        <taxon>Eukaryota</taxon>
        <taxon>Metazoa</taxon>
        <taxon>Ecdysozoa</taxon>
        <taxon>Arthropoda</taxon>
        <taxon>Crustacea</taxon>
        <taxon>Branchiopoda</taxon>
        <taxon>Diplostraca</taxon>
        <taxon>Cladocera</taxon>
        <taxon>Anomopoda</taxon>
        <taxon>Daphniidae</taxon>
        <taxon>Daphnia</taxon>
    </lineage>
</organism>
<feature type="region of interest" description="Disordered" evidence="1">
    <location>
        <begin position="140"/>
        <end position="167"/>
    </location>
</feature>
<gene>
    <name evidence="2" type="ORF">APZ42_032440</name>
</gene>
<sequence>MGDSTTTVSSTYKYIFFSITADSSSCSDLAVLEQTVASTRNSTIQPFPSQDATPKKKLPPFQRQKPVSHSDGKFGSSSHLSLTAVDGEFSGSLNGAADISNREDESLHGDTGSIVGDNGSTIRVTDRVAVSQSRKAATLNGGIVSRNGEAGSNGSSDRDPLSVNRASGSTCGTTLAIDDDDWKKKMLESMTKNIGYIRKTVEKNLDLPLKLVENGSALNNALIDIDLSVSLSAVLIEDLGHVTYESTLAKSIMDFIFTRELCFKVQWKGRSGRGRDTRPAIGHLTNMFAIFGVVMTNVLEQHKKPIQISKVLECFQAAIRVHQFNYHKSVNVLGMASNGDEEDNVEKLEKNEVISLVKPRTKSIVGALENYREL</sequence>
<protein>
    <submittedName>
        <fullName evidence="2">Uncharacterized protein</fullName>
    </submittedName>
</protein>
<evidence type="ECO:0000313" key="2">
    <source>
        <dbReference type="EMBL" id="KZS04585.1"/>
    </source>
</evidence>